<dbReference type="OrthoDB" id="4367497at2759"/>
<dbReference type="Proteomes" id="UP000000724">
    <property type="component" value="Contig Pc00c20"/>
</dbReference>
<sequence length="213" mass="23500">MRLSNHLILFSTHLALSIAAGCGDADACVGTEICTTATFTTPTATTITTCRIVSPAVRAKSAAPHTVRPLNVDRLTQTGRTARRIMAHVWQMRTAATETSVWTDFVLDLESRLSRELVVNVALELPNCPNYLSLYYPSGRTTIHCNGEPKPIPIERNIHIQKPEIRLLQASVFQHIMRSSWFLKGQLSSTPYGNNAIPSHQSHRAGAGNTKWV</sequence>
<feature type="signal peptide" evidence="2">
    <location>
        <begin position="1"/>
        <end position="19"/>
    </location>
</feature>
<feature type="region of interest" description="Disordered" evidence="1">
    <location>
        <begin position="194"/>
        <end position="213"/>
    </location>
</feature>
<dbReference type="HOGENOM" id="CLU_1294792_0_0_1"/>
<accession>B6HF44</accession>
<keyword evidence="2" id="KW-0732">Signal</keyword>
<evidence type="ECO:0000256" key="2">
    <source>
        <dbReference type="SAM" id="SignalP"/>
    </source>
</evidence>
<evidence type="ECO:0000256" key="1">
    <source>
        <dbReference type="SAM" id="MobiDB-lite"/>
    </source>
</evidence>
<evidence type="ECO:0000313" key="4">
    <source>
        <dbReference type="Proteomes" id="UP000000724"/>
    </source>
</evidence>
<feature type="chain" id="PRO_5002845635" evidence="2">
    <location>
        <begin position="20"/>
        <end position="213"/>
    </location>
</feature>
<dbReference type="EMBL" id="AM920435">
    <property type="protein sequence ID" value="CAP85612.1"/>
    <property type="molecule type" value="Genomic_DNA"/>
</dbReference>
<dbReference type="GeneID" id="8317512"/>
<protein>
    <submittedName>
        <fullName evidence="3">Uncharacterized protein</fullName>
    </submittedName>
</protein>
<dbReference type="AlphaFoldDB" id="B6HF44"/>
<dbReference type="eggNOG" id="ENOG502T3RZ">
    <property type="taxonomic scope" value="Eukaryota"/>
</dbReference>
<reference evidence="3 4" key="1">
    <citation type="journal article" date="2008" name="Nat. Biotechnol.">
        <title>Genome sequencing and analysis of the filamentous fungus Penicillium chrysogenum.</title>
        <authorList>
            <person name="van den Berg M.A."/>
            <person name="Albang R."/>
            <person name="Albermann K."/>
            <person name="Badger J.H."/>
            <person name="Daran J.-M."/>
            <person name="Driessen A.J.M."/>
            <person name="Garcia-Estrada C."/>
            <person name="Fedorova N.D."/>
            <person name="Harris D.M."/>
            <person name="Heijne W.H.M."/>
            <person name="Joardar V.S."/>
            <person name="Kiel J.A.K.W."/>
            <person name="Kovalchuk A."/>
            <person name="Martin J.F."/>
            <person name="Nierman W.C."/>
            <person name="Nijland J.G."/>
            <person name="Pronk J.T."/>
            <person name="Roubos J.A."/>
            <person name="van der Klei I.J."/>
            <person name="van Peij N.N.M.E."/>
            <person name="Veenhuis M."/>
            <person name="von Doehren H."/>
            <person name="Wagner C."/>
            <person name="Wortman J.R."/>
            <person name="Bovenberg R.A.L."/>
        </authorList>
    </citation>
    <scope>NUCLEOTIDE SEQUENCE [LARGE SCALE GENOMIC DNA]</scope>
    <source>
        <strain evidence="4">ATCC 28089 / DSM 1075 / NRRL 1951 / Wisconsin 54-1255</strain>
    </source>
</reference>
<name>B6HF44_PENRW</name>
<organism evidence="3 4">
    <name type="scientific">Penicillium rubens (strain ATCC 28089 / DSM 1075 / NRRL 1951 / Wisconsin 54-1255)</name>
    <name type="common">Penicillium chrysogenum</name>
    <dbReference type="NCBI Taxonomy" id="500485"/>
    <lineage>
        <taxon>Eukaryota</taxon>
        <taxon>Fungi</taxon>
        <taxon>Dikarya</taxon>
        <taxon>Ascomycota</taxon>
        <taxon>Pezizomycotina</taxon>
        <taxon>Eurotiomycetes</taxon>
        <taxon>Eurotiomycetidae</taxon>
        <taxon>Eurotiales</taxon>
        <taxon>Aspergillaceae</taxon>
        <taxon>Penicillium</taxon>
        <taxon>Penicillium chrysogenum species complex</taxon>
    </lineage>
</organism>
<dbReference type="KEGG" id="pcs:N7525_008728"/>
<dbReference type="VEuPathDB" id="FungiDB:PCH_Pc20g02830"/>
<gene>
    <name evidence="3" type="ORF">Pc20g02830</name>
    <name evidence="3" type="ORF">PCH_Pc20g02830</name>
</gene>
<dbReference type="PROSITE" id="PS51257">
    <property type="entry name" value="PROKAR_LIPOPROTEIN"/>
    <property type="match status" value="1"/>
</dbReference>
<keyword evidence="4" id="KW-1185">Reference proteome</keyword>
<proteinExistence type="predicted"/>
<evidence type="ECO:0000313" key="3">
    <source>
        <dbReference type="EMBL" id="CAP85612.1"/>
    </source>
</evidence>